<feature type="region of interest" description="Disordered" evidence="6">
    <location>
        <begin position="1"/>
        <end position="33"/>
    </location>
</feature>
<dbReference type="PROSITE" id="PS51162">
    <property type="entry name" value="THYROGLOBULIN_1_2"/>
    <property type="match status" value="1"/>
</dbReference>
<feature type="compositionally biased region" description="Basic and acidic residues" evidence="6">
    <location>
        <begin position="1"/>
        <end position="24"/>
    </location>
</feature>
<dbReference type="GO" id="GO:0005604">
    <property type="term" value="C:basement membrane"/>
    <property type="evidence" value="ECO:0007669"/>
    <property type="project" value="TreeGrafter"/>
</dbReference>
<feature type="disulfide bond" evidence="5">
    <location>
        <begin position="45"/>
        <end position="52"/>
    </location>
</feature>
<name>A0A4Y2KKC4_ARAVE</name>
<proteinExistence type="predicted"/>
<dbReference type="Gene3D" id="4.10.800.10">
    <property type="entry name" value="Thyroglobulin type-1"/>
    <property type="match status" value="1"/>
</dbReference>
<evidence type="ECO:0000256" key="5">
    <source>
        <dbReference type="PROSITE-ProRule" id="PRU00500"/>
    </source>
</evidence>
<evidence type="ECO:0000313" key="8">
    <source>
        <dbReference type="EMBL" id="GBN01873.1"/>
    </source>
</evidence>
<keyword evidence="2" id="KW-0964">Secreted</keyword>
<comment type="subcellular location">
    <subcellularLocation>
        <location evidence="1">Secreted</location>
    </subcellularLocation>
</comment>
<dbReference type="InterPro" id="IPR051950">
    <property type="entry name" value="Dev_reg/Prot_inhib"/>
</dbReference>
<keyword evidence="4 5" id="KW-1015">Disulfide bond</keyword>
<sequence length="76" mass="8515">MERRERTDSKCQKDRAQALQDKKNGNKGGFVPRCKKNGDYRRAQCNLSKGVCFCLDPKTGEKTTEDQKGGAQCKSS</sequence>
<gene>
    <name evidence="8" type="ORF">AVEN_198757_1</name>
</gene>
<dbReference type="SUPFAM" id="SSF57610">
    <property type="entry name" value="Thyroglobulin type-1 domain"/>
    <property type="match status" value="1"/>
</dbReference>
<evidence type="ECO:0000256" key="2">
    <source>
        <dbReference type="ARBA" id="ARBA00022525"/>
    </source>
</evidence>
<keyword evidence="3" id="KW-0677">Repeat</keyword>
<evidence type="ECO:0000256" key="3">
    <source>
        <dbReference type="ARBA" id="ARBA00022737"/>
    </source>
</evidence>
<evidence type="ECO:0000256" key="4">
    <source>
        <dbReference type="ARBA" id="ARBA00023157"/>
    </source>
</evidence>
<dbReference type="SMART" id="SM00211">
    <property type="entry name" value="TY"/>
    <property type="match status" value="1"/>
</dbReference>
<dbReference type="GO" id="GO:0007160">
    <property type="term" value="P:cell-matrix adhesion"/>
    <property type="evidence" value="ECO:0007669"/>
    <property type="project" value="TreeGrafter"/>
</dbReference>
<dbReference type="InterPro" id="IPR000716">
    <property type="entry name" value="Thyroglobulin_1"/>
</dbReference>
<dbReference type="EMBL" id="BGPR01004653">
    <property type="protein sequence ID" value="GBN01873.1"/>
    <property type="molecule type" value="Genomic_DNA"/>
</dbReference>
<comment type="caution">
    <text evidence="5">Lacks conserved residue(s) required for the propagation of feature annotation.</text>
</comment>
<reference evidence="8 9" key="1">
    <citation type="journal article" date="2019" name="Sci. Rep.">
        <title>Orb-weaving spider Araneus ventricosus genome elucidates the spidroin gene catalogue.</title>
        <authorList>
            <person name="Kono N."/>
            <person name="Nakamura H."/>
            <person name="Ohtoshi R."/>
            <person name="Moran D.A.P."/>
            <person name="Shinohara A."/>
            <person name="Yoshida Y."/>
            <person name="Fujiwara M."/>
            <person name="Mori M."/>
            <person name="Tomita M."/>
            <person name="Arakawa K."/>
        </authorList>
    </citation>
    <scope>NUCLEOTIDE SEQUENCE [LARGE SCALE GENOMIC DNA]</scope>
</reference>
<dbReference type="CDD" id="cd00191">
    <property type="entry name" value="TY"/>
    <property type="match status" value="1"/>
</dbReference>
<evidence type="ECO:0000256" key="1">
    <source>
        <dbReference type="ARBA" id="ARBA00004613"/>
    </source>
</evidence>
<dbReference type="InterPro" id="IPR036857">
    <property type="entry name" value="Thyroglobulin_1_sf"/>
</dbReference>
<dbReference type="GO" id="GO:0005615">
    <property type="term" value="C:extracellular space"/>
    <property type="evidence" value="ECO:0007669"/>
    <property type="project" value="TreeGrafter"/>
</dbReference>
<evidence type="ECO:0000259" key="7">
    <source>
        <dbReference type="PROSITE" id="PS51162"/>
    </source>
</evidence>
<accession>A0A4Y2KKC4</accession>
<dbReference type="Pfam" id="PF00086">
    <property type="entry name" value="Thyroglobulin_1"/>
    <property type="match status" value="1"/>
</dbReference>
<dbReference type="AlphaFoldDB" id="A0A4Y2KKC4"/>
<evidence type="ECO:0000313" key="9">
    <source>
        <dbReference type="Proteomes" id="UP000499080"/>
    </source>
</evidence>
<protein>
    <recommendedName>
        <fullName evidence="7">Thyroglobulin type-1 domain-containing protein</fullName>
    </recommendedName>
</protein>
<comment type="caution">
    <text evidence="8">The sequence shown here is derived from an EMBL/GenBank/DDBJ whole genome shotgun (WGS) entry which is preliminary data.</text>
</comment>
<organism evidence="8 9">
    <name type="scientific">Araneus ventricosus</name>
    <name type="common">Orbweaver spider</name>
    <name type="synonym">Epeira ventricosa</name>
    <dbReference type="NCBI Taxonomy" id="182803"/>
    <lineage>
        <taxon>Eukaryota</taxon>
        <taxon>Metazoa</taxon>
        <taxon>Ecdysozoa</taxon>
        <taxon>Arthropoda</taxon>
        <taxon>Chelicerata</taxon>
        <taxon>Arachnida</taxon>
        <taxon>Araneae</taxon>
        <taxon>Araneomorphae</taxon>
        <taxon>Entelegynae</taxon>
        <taxon>Araneoidea</taxon>
        <taxon>Araneidae</taxon>
        <taxon>Araneus</taxon>
    </lineage>
</organism>
<dbReference type="PANTHER" id="PTHR12352:SF3">
    <property type="entry name" value="NIDOGEN-2"/>
    <property type="match status" value="1"/>
</dbReference>
<evidence type="ECO:0000256" key="6">
    <source>
        <dbReference type="SAM" id="MobiDB-lite"/>
    </source>
</evidence>
<keyword evidence="9" id="KW-1185">Reference proteome</keyword>
<feature type="domain" description="Thyroglobulin type-1" evidence="7">
    <location>
        <begin position="8"/>
        <end position="73"/>
    </location>
</feature>
<dbReference type="PANTHER" id="PTHR12352">
    <property type="entry name" value="SECRETED MODULAR CALCIUM-BINDING PROTEIN"/>
    <property type="match status" value="1"/>
</dbReference>
<dbReference type="Proteomes" id="UP000499080">
    <property type="component" value="Unassembled WGS sequence"/>
</dbReference>
<dbReference type="OrthoDB" id="6409105at2759"/>